<evidence type="ECO:0000256" key="2">
    <source>
        <dbReference type="ARBA" id="ARBA00022490"/>
    </source>
</evidence>
<dbReference type="InterPro" id="IPR014729">
    <property type="entry name" value="Rossmann-like_a/b/a_fold"/>
</dbReference>
<reference evidence="10 11" key="1">
    <citation type="journal article" date="2019" name="Anaerobe">
        <title>Detection of Robinsoniella peoriensis in multiple bone samples of a trauma patient.</title>
        <authorList>
            <person name="Schrottner P."/>
            <person name="Hartwich K."/>
            <person name="Bunk B."/>
            <person name="Schober I."/>
            <person name="Helbig S."/>
            <person name="Rudolph W.W."/>
            <person name="Gunzer F."/>
        </authorList>
    </citation>
    <scope>NUCLEOTIDE SEQUENCE [LARGE SCALE GENOMIC DNA]</scope>
    <source>
        <strain evidence="10 11">DSM 106044</strain>
    </source>
</reference>
<comment type="similarity">
    <text evidence="8">Belongs to the tRNA(Ile)-lysidine synthase family.</text>
</comment>
<dbReference type="Proteomes" id="UP000306509">
    <property type="component" value="Unassembled WGS sequence"/>
</dbReference>
<dbReference type="GO" id="GO:0032267">
    <property type="term" value="F:tRNA(Ile)-lysidine synthase activity"/>
    <property type="evidence" value="ECO:0007669"/>
    <property type="project" value="UniProtKB-EC"/>
</dbReference>
<dbReference type="SMART" id="SM00977">
    <property type="entry name" value="TilS_C"/>
    <property type="match status" value="1"/>
</dbReference>
<keyword evidence="6 8" id="KW-0067">ATP-binding</keyword>
<dbReference type="NCBIfam" id="TIGR02433">
    <property type="entry name" value="lysidine_TilS_C"/>
    <property type="match status" value="1"/>
</dbReference>
<dbReference type="GO" id="GO:0005524">
    <property type="term" value="F:ATP binding"/>
    <property type="evidence" value="ECO:0007669"/>
    <property type="project" value="UniProtKB-UniRule"/>
</dbReference>
<evidence type="ECO:0000256" key="3">
    <source>
        <dbReference type="ARBA" id="ARBA00022598"/>
    </source>
</evidence>
<comment type="caution">
    <text evidence="10">The sequence shown here is derived from an EMBL/GenBank/DDBJ whole genome shotgun (WGS) entry which is preliminary data.</text>
</comment>
<comment type="catalytic activity">
    <reaction evidence="7 8">
        <text>cytidine(34) in tRNA(Ile2) + L-lysine + ATP = lysidine(34) in tRNA(Ile2) + AMP + diphosphate + H(+)</text>
        <dbReference type="Rhea" id="RHEA:43744"/>
        <dbReference type="Rhea" id="RHEA-COMP:10625"/>
        <dbReference type="Rhea" id="RHEA-COMP:10670"/>
        <dbReference type="ChEBI" id="CHEBI:15378"/>
        <dbReference type="ChEBI" id="CHEBI:30616"/>
        <dbReference type="ChEBI" id="CHEBI:32551"/>
        <dbReference type="ChEBI" id="CHEBI:33019"/>
        <dbReference type="ChEBI" id="CHEBI:82748"/>
        <dbReference type="ChEBI" id="CHEBI:83665"/>
        <dbReference type="ChEBI" id="CHEBI:456215"/>
        <dbReference type="EC" id="6.3.4.19"/>
    </reaction>
</comment>
<dbReference type="InterPro" id="IPR012796">
    <property type="entry name" value="Lysidine-tRNA-synth_C"/>
</dbReference>
<feature type="binding site" evidence="8">
    <location>
        <begin position="25"/>
        <end position="30"/>
    </location>
    <ligand>
        <name>ATP</name>
        <dbReference type="ChEBI" id="CHEBI:30616"/>
    </ligand>
</feature>
<dbReference type="Pfam" id="PF01171">
    <property type="entry name" value="ATP_bind_3"/>
    <property type="match status" value="1"/>
</dbReference>
<comment type="subcellular location">
    <subcellularLocation>
        <location evidence="1 8">Cytoplasm</location>
    </subcellularLocation>
</comment>
<accession>A0A4U8Q2N4</accession>
<dbReference type="SUPFAM" id="SSF52402">
    <property type="entry name" value="Adenine nucleotide alpha hydrolases-like"/>
    <property type="match status" value="1"/>
</dbReference>
<evidence type="ECO:0000256" key="8">
    <source>
        <dbReference type="HAMAP-Rule" id="MF_01161"/>
    </source>
</evidence>
<keyword evidence="3 8" id="KW-0436">Ligase</keyword>
<evidence type="ECO:0000313" key="10">
    <source>
        <dbReference type="EMBL" id="TLC99011.1"/>
    </source>
</evidence>
<comment type="function">
    <text evidence="8">Ligates lysine onto the cytidine present at position 34 of the AUA codon-specific tRNA(Ile) that contains the anticodon CAU, in an ATP-dependent manner. Cytidine is converted to lysidine, thus changing the amino acid specificity of the tRNA from methionine to isoleucine.</text>
</comment>
<dbReference type="SUPFAM" id="SSF82829">
    <property type="entry name" value="MesJ substrate recognition domain-like"/>
    <property type="match status" value="1"/>
</dbReference>
<evidence type="ECO:0000313" key="11">
    <source>
        <dbReference type="Proteomes" id="UP000306509"/>
    </source>
</evidence>
<dbReference type="EC" id="6.3.4.19" evidence="8"/>
<dbReference type="HAMAP" id="MF_01161">
    <property type="entry name" value="tRNA_Ile_lys_synt"/>
    <property type="match status" value="1"/>
</dbReference>
<dbReference type="SUPFAM" id="SSF56037">
    <property type="entry name" value="PheT/TilS domain"/>
    <property type="match status" value="1"/>
</dbReference>
<dbReference type="RefSeq" id="WP_044289505.1">
    <property type="nucleotide sequence ID" value="NZ_QGQD01000078.1"/>
</dbReference>
<dbReference type="AlphaFoldDB" id="A0A4U8Q2N4"/>
<name>A0A4U8Q2N4_9FIRM</name>
<dbReference type="NCBIfam" id="TIGR02432">
    <property type="entry name" value="lysidine_TilS_N"/>
    <property type="match status" value="1"/>
</dbReference>
<keyword evidence="4 8" id="KW-0819">tRNA processing</keyword>
<dbReference type="Pfam" id="PF11734">
    <property type="entry name" value="TilS_C"/>
    <property type="match status" value="1"/>
</dbReference>
<dbReference type="EMBL" id="QGQD01000078">
    <property type="protein sequence ID" value="TLC99011.1"/>
    <property type="molecule type" value="Genomic_DNA"/>
</dbReference>
<evidence type="ECO:0000256" key="1">
    <source>
        <dbReference type="ARBA" id="ARBA00004496"/>
    </source>
</evidence>
<sequence>MQKVFQYIQKYKMIEENDSVIVGVSGGADSVCLLFVLLEVRKKIPFSIQVVHIEHGIRGQDSLDDADFVDNLCKEKGIPFYLYSVDVVKAARDKKISVEEAGREARYEAFADAMERLNGNKIAVAHNANDQAETILWNLVRGSGLRGLCGTRPVRDCIIRPLLDTSRAEIESYLTERKIAYRTDITNLSDDYTRNKLRLHVLPYLEKELNGAATAHIAETGQHLQKIEAYMEEASRREAKDCICISNGKALIDTAIFSQKPEVIREYLCRFCLKEIGCGLRDIGSVHIDNLMKLPDLQSGRMIQLPGGYRAKRLPGQICIANEEEKPVEKAYMGLQEQELQVQVPGTYVIGGKRVIFTTEIYENQNIKEKAYTKWLDYDKIYNAVSLRSRRSGDYFITNREGGKKKLKSYFIDEKIPQDERDRILLLADGPHIMWIVGYRISEAYKVTEDTKILLKIQVEQEAD</sequence>
<dbReference type="GO" id="GO:0006400">
    <property type="term" value="P:tRNA modification"/>
    <property type="evidence" value="ECO:0007669"/>
    <property type="project" value="UniProtKB-UniRule"/>
</dbReference>
<evidence type="ECO:0000256" key="4">
    <source>
        <dbReference type="ARBA" id="ARBA00022694"/>
    </source>
</evidence>
<comment type="domain">
    <text evidence="8">The N-terminal region contains the highly conserved SGGXDS motif, predicted to be a P-loop motif involved in ATP binding.</text>
</comment>
<keyword evidence="5 8" id="KW-0547">Nucleotide-binding</keyword>
<evidence type="ECO:0000259" key="9">
    <source>
        <dbReference type="SMART" id="SM00977"/>
    </source>
</evidence>
<feature type="domain" description="Lysidine-tRNA(Ile) synthetase C-terminal" evidence="9">
    <location>
        <begin position="385"/>
        <end position="457"/>
    </location>
</feature>
<keyword evidence="11" id="KW-1185">Reference proteome</keyword>
<evidence type="ECO:0000256" key="5">
    <source>
        <dbReference type="ARBA" id="ARBA00022741"/>
    </source>
</evidence>
<dbReference type="CDD" id="cd01992">
    <property type="entry name" value="TilS_N"/>
    <property type="match status" value="1"/>
</dbReference>
<dbReference type="STRING" id="180332.GCA_000797495_05757"/>
<dbReference type="PANTHER" id="PTHR43033:SF1">
    <property type="entry name" value="TRNA(ILE)-LYSIDINE SYNTHASE-RELATED"/>
    <property type="match status" value="1"/>
</dbReference>
<gene>
    <name evidence="8 10" type="primary">tilS</name>
    <name evidence="10" type="ORF">DSM106044_04156</name>
</gene>
<evidence type="ECO:0000256" key="7">
    <source>
        <dbReference type="ARBA" id="ARBA00048539"/>
    </source>
</evidence>
<dbReference type="InterPro" id="IPR012795">
    <property type="entry name" value="tRNA_Ile_lys_synt_N"/>
</dbReference>
<dbReference type="InterPro" id="IPR011063">
    <property type="entry name" value="TilS/TtcA_N"/>
</dbReference>
<dbReference type="Gene3D" id="3.40.50.620">
    <property type="entry name" value="HUPs"/>
    <property type="match status" value="1"/>
</dbReference>
<dbReference type="PANTHER" id="PTHR43033">
    <property type="entry name" value="TRNA(ILE)-LYSIDINE SYNTHASE-RELATED"/>
    <property type="match status" value="1"/>
</dbReference>
<evidence type="ECO:0000256" key="6">
    <source>
        <dbReference type="ARBA" id="ARBA00022840"/>
    </source>
</evidence>
<keyword evidence="2 8" id="KW-0963">Cytoplasm</keyword>
<dbReference type="GO" id="GO:0005737">
    <property type="term" value="C:cytoplasm"/>
    <property type="evidence" value="ECO:0007669"/>
    <property type="project" value="UniProtKB-SubCell"/>
</dbReference>
<proteinExistence type="inferred from homology"/>
<organism evidence="10 11">
    <name type="scientific">Robinsoniella peoriensis</name>
    <dbReference type="NCBI Taxonomy" id="180332"/>
    <lineage>
        <taxon>Bacteria</taxon>
        <taxon>Bacillati</taxon>
        <taxon>Bacillota</taxon>
        <taxon>Clostridia</taxon>
        <taxon>Lachnospirales</taxon>
        <taxon>Lachnospiraceae</taxon>
        <taxon>Robinsoniella</taxon>
    </lineage>
</organism>
<protein>
    <recommendedName>
        <fullName evidence="8">tRNA(Ile)-lysidine synthase</fullName>
        <ecNumber evidence="8">6.3.4.19</ecNumber>
    </recommendedName>
    <alternativeName>
        <fullName evidence="8">tRNA(Ile)-2-lysyl-cytidine synthase</fullName>
    </alternativeName>
    <alternativeName>
        <fullName evidence="8">tRNA(Ile)-lysidine synthetase</fullName>
    </alternativeName>
</protein>
<dbReference type="InterPro" id="IPR012094">
    <property type="entry name" value="tRNA_Ile_lys_synt"/>
</dbReference>